<name>A0ABU2Y0N4_9ACTN</name>
<evidence type="ECO:0000313" key="2">
    <source>
        <dbReference type="EMBL" id="MDT0551264.1"/>
    </source>
</evidence>
<feature type="non-terminal residue" evidence="2">
    <location>
        <position position="1"/>
    </location>
</feature>
<reference evidence="2" key="1">
    <citation type="submission" date="2024-05" db="EMBL/GenBank/DDBJ databases">
        <title>30 novel species of actinomycetes from the DSMZ collection.</title>
        <authorList>
            <person name="Nouioui I."/>
        </authorList>
    </citation>
    <scope>NUCLEOTIDE SEQUENCE</scope>
    <source>
        <strain evidence="2">DSM 41529</strain>
    </source>
</reference>
<feature type="region of interest" description="Disordered" evidence="1">
    <location>
        <begin position="1"/>
        <end position="76"/>
    </location>
</feature>
<keyword evidence="3" id="KW-1185">Reference proteome</keyword>
<organism evidence="2 3">
    <name type="scientific">Streptomyces lonegramiae</name>
    <dbReference type="NCBI Taxonomy" id="3075524"/>
    <lineage>
        <taxon>Bacteria</taxon>
        <taxon>Bacillati</taxon>
        <taxon>Actinomycetota</taxon>
        <taxon>Actinomycetes</taxon>
        <taxon>Kitasatosporales</taxon>
        <taxon>Streptomycetaceae</taxon>
        <taxon>Streptomyces</taxon>
    </lineage>
</organism>
<evidence type="ECO:0000256" key="1">
    <source>
        <dbReference type="SAM" id="MobiDB-lite"/>
    </source>
</evidence>
<dbReference type="EMBL" id="JAVRFD010000915">
    <property type="protein sequence ID" value="MDT0551264.1"/>
    <property type="molecule type" value="Genomic_DNA"/>
</dbReference>
<accession>A0ABU2Y0N4</accession>
<evidence type="ECO:0008006" key="4">
    <source>
        <dbReference type="Google" id="ProtNLM"/>
    </source>
</evidence>
<protein>
    <recommendedName>
        <fullName evidence="4">Mammalian cell entry protein</fullName>
    </recommendedName>
</protein>
<comment type="caution">
    <text evidence="2">The sequence shown here is derived from an EMBL/GenBank/DDBJ whole genome shotgun (WGS) entry which is preliminary data.</text>
</comment>
<sequence length="76" mass="7542">PWYANYTKDPLGMPLTPPPPAAVATMPPLIDPAPAEGQPAQLATADPASVPAPEPLPESPVALAPSDPVAPNGGGN</sequence>
<dbReference type="Proteomes" id="UP001180754">
    <property type="component" value="Unassembled WGS sequence"/>
</dbReference>
<gene>
    <name evidence="2" type="ORF">RND15_52810</name>
</gene>
<proteinExistence type="predicted"/>
<evidence type="ECO:0000313" key="3">
    <source>
        <dbReference type="Proteomes" id="UP001180754"/>
    </source>
</evidence>